<dbReference type="InterPro" id="IPR017853">
    <property type="entry name" value="GH"/>
</dbReference>
<name>A0ABT9PD71_9ACTN</name>
<protein>
    <recommendedName>
        <fullName evidence="3">Glycosyl hydrolase family 26</fullName>
    </recommendedName>
</protein>
<sequence length="295" mass="32866">MSAPDSITWNSGVLTTGHSIEEAEEFARLRGRPLGHVAAFPSRDAGPDALASMWWLPPADLGDLISVGVPMAYDGGSLDDDLAGPLQSMAEALAADGRACALRLGWEFNLAGWPWFLSEATLPRWRERFVQYASIFREALGEKALIGLNANIGGSQTGMRADWAERVFVPELTDWVGVDAYDIYEPYTTDAQIAAHWNGRHGLRWWSDFALEHHVALALPEWGVASGTQWAGHQGGDNPRYIAEIHKWLRFHVDRGGDVLFETYFHHREPELLSDFGSNPRAGAEYARRWRRPGD</sequence>
<gene>
    <name evidence="1" type="ORF">J2S57_006181</name>
</gene>
<evidence type="ECO:0000313" key="1">
    <source>
        <dbReference type="EMBL" id="MDP9830432.1"/>
    </source>
</evidence>
<dbReference type="RefSeq" id="WP_307249502.1">
    <property type="nucleotide sequence ID" value="NZ_JAUSQZ010000001.1"/>
</dbReference>
<organism evidence="1 2">
    <name type="scientific">Kineosporia succinea</name>
    <dbReference type="NCBI Taxonomy" id="84632"/>
    <lineage>
        <taxon>Bacteria</taxon>
        <taxon>Bacillati</taxon>
        <taxon>Actinomycetota</taxon>
        <taxon>Actinomycetes</taxon>
        <taxon>Kineosporiales</taxon>
        <taxon>Kineosporiaceae</taxon>
        <taxon>Kineosporia</taxon>
    </lineage>
</organism>
<dbReference type="SUPFAM" id="SSF51445">
    <property type="entry name" value="(Trans)glycosidases"/>
    <property type="match status" value="1"/>
</dbReference>
<proteinExistence type="predicted"/>
<evidence type="ECO:0008006" key="3">
    <source>
        <dbReference type="Google" id="ProtNLM"/>
    </source>
</evidence>
<accession>A0ABT9PD71</accession>
<keyword evidence="2" id="KW-1185">Reference proteome</keyword>
<reference evidence="1 2" key="1">
    <citation type="submission" date="2023-07" db="EMBL/GenBank/DDBJ databases">
        <title>Sequencing the genomes of 1000 actinobacteria strains.</title>
        <authorList>
            <person name="Klenk H.-P."/>
        </authorList>
    </citation>
    <scope>NUCLEOTIDE SEQUENCE [LARGE SCALE GENOMIC DNA]</scope>
    <source>
        <strain evidence="1 2">DSM 44388</strain>
    </source>
</reference>
<dbReference type="EMBL" id="JAUSQZ010000001">
    <property type="protein sequence ID" value="MDP9830432.1"/>
    <property type="molecule type" value="Genomic_DNA"/>
</dbReference>
<dbReference type="Proteomes" id="UP001235712">
    <property type="component" value="Unassembled WGS sequence"/>
</dbReference>
<dbReference type="Gene3D" id="3.20.20.80">
    <property type="entry name" value="Glycosidases"/>
    <property type="match status" value="1"/>
</dbReference>
<evidence type="ECO:0000313" key="2">
    <source>
        <dbReference type="Proteomes" id="UP001235712"/>
    </source>
</evidence>
<comment type="caution">
    <text evidence="1">The sequence shown here is derived from an EMBL/GenBank/DDBJ whole genome shotgun (WGS) entry which is preliminary data.</text>
</comment>